<evidence type="ECO:0000256" key="2">
    <source>
        <dbReference type="ARBA" id="ARBA00022729"/>
    </source>
</evidence>
<dbReference type="InterPro" id="IPR028082">
    <property type="entry name" value="Peripla_BP_I"/>
</dbReference>
<reference evidence="5" key="2">
    <citation type="submission" date="2020-09" db="EMBL/GenBank/DDBJ databases">
        <authorList>
            <person name="Sun Q."/>
            <person name="Zhou Y."/>
        </authorList>
    </citation>
    <scope>NUCLEOTIDE SEQUENCE</scope>
    <source>
        <strain evidence="5">CGMCC 1.10998</strain>
    </source>
</reference>
<dbReference type="InterPro" id="IPR051010">
    <property type="entry name" value="BCAA_transport"/>
</dbReference>
<organism evidence="5 6">
    <name type="scientific">Undibacterium terreum</name>
    <dbReference type="NCBI Taxonomy" id="1224302"/>
    <lineage>
        <taxon>Bacteria</taxon>
        <taxon>Pseudomonadati</taxon>
        <taxon>Pseudomonadota</taxon>
        <taxon>Betaproteobacteria</taxon>
        <taxon>Burkholderiales</taxon>
        <taxon>Oxalobacteraceae</taxon>
        <taxon>Undibacterium</taxon>
    </lineage>
</organism>
<dbReference type="Pfam" id="PF13458">
    <property type="entry name" value="Peripla_BP_6"/>
    <property type="match status" value="1"/>
</dbReference>
<evidence type="ECO:0000256" key="1">
    <source>
        <dbReference type="ARBA" id="ARBA00010062"/>
    </source>
</evidence>
<evidence type="ECO:0000313" key="5">
    <source>
        <dbReference type="EMBL" id="GGD01941.1"/>
    </source>
</evidence>
<protein>
    <recommendedName>
        <fullName evidence="4">Leucine-binding protein domain-containing protein</fullName>
    </recommendedName>
</protein>
<feature type="domain" description="Leucine-binding protein" evidence="4">
    <location>
        <begin position="31"/>
        <end position="330"/>
    </location>
</feature>
<comment type="caution">
    <text evidence="5">The sequence shown here is derived from an EMBL/GenBank/DDBJ whole genome shotgun (WGS) entry which is preliminary data.</text>
</comment>
<proteinExistence type="inferred from homology"/>
<dbReference type="InterPro" id="IPR028081">
    <property type="entry name" value="Leu-bd"/>
</dbReference>
<evidence type="ECO:0000313" key="6">
    <source>
        <dbReference type="Proteomes" id="UP000637423"/>
    </source>
</evidence>
<accession>A0A916V197</accession>
<dbReference type="AlphaFoldDB" id="A0A916V197"/>
<dbReference type="Gene3D" id="3.40.50.2300">
    <property type="match status" value="2"/>
</dbReference>
<dbReference type="EMBL" id="BMED01000011">
    <property type="protein sequence ID" value="GGD01941.1"/>
    <property type="molecule type" value="Genomic_DNA"/>
</dbReference>
<evidence type="ECO:0000256" key="3">
    <source>
        <dbReference type="SAM" id="SignalP"/>
    </source>
</evidence>
<dbReference type="PANTHER" id="PTHR30483:SF6">
    <property type="entry name" value="PERIPLASMIC BINDING PROTEIN OF ABC TRANSPORTER FOR NATURAL AMINO ACIDS"/>
    <property type="match status" value="1"/>
</dbReference>
<dbReference type="PANTHER" id="PTHR30483">
    <property type="entry name" value="LEUCINE-SPECIFIC-BINDING PROTEIN"/>
    <property type="match status" value="1"/>
</dbReference>
<reference evidence="5" key="1">
    <citation type="journal article" date="2014" name="Int. J. Syst. Evol. Microbiol.">
        <title>Complete genome sequence of Corynebacterium casei LMG S-19264T (=DSM 44701T), isolated from a smear-ripened cheese.</title>
        <authorList>
            <consortium name="US DOE Joint Genome Institute (JGI-PGF)"/>
            <person name="Walter F."/>
            <person name="Albersmeier A."/>
            <person name="Kalinowski J."/>
            <person name="Ruckert C."/>
        </authorList>
    </citation>
    <scope>NUCLEOTIDE SEQUENCE</scope>
    <source>
        <strain evidence="5">CGMCC 1.10998</strain>
    </source>
</reference>
<dbReference type="SUPFAM" id="SSF53822">
    <property type="entry name" value="Periplasmic binding protein-like I"/>
    <property type="match status" value="1"/>
</dbReference>
<comment type="similarity">
    <text evidence="1">Belongs to the leucine-binding protein family.</text>
</comment>
<feature type="chain" id="PRO_5037915793" description="Leucine-binding protein domain-containing protein" evidence="3">
    <location>
        <begin position="23"/>
        <end position="375"/>
    </location>
</feature>
<feature type="signal peptide" evidence="3">
    <location>
        <begin position="1"/>
        <end position="22"/>
    </location>
</feature>
<sequence length="375" mass="40254">MPIFVRYLFPVFALLSAGFDMAVATAAEKNIVIGQAIDLSGQNGSIGRDYVTGLATYFDSVNASGGINGKRIKYLAKDDRGDAAESVKAVTELLEQDKADYLIGGIGGDTVQSVVASGSFARSGQVLFAPLVNTSKNFGQKVLFWRPSQEQEIQYIFSYFGKLGIKKVGIAYQENSLNQETYQYVVAELGRRNLTLSGTAKILGLPADTEKEAKKLAAAAPDIVIAVADTISTGLFLKEFRKHAARTFVAGTSLINLTTLAEMTNPKMLEWTVFAQVVPNPSAGVSVIQNDHMRMMKKYRDESISSLTLEGFAVGKTLVKAIQMGGAGKPGAQNFFAQKGQIDLGGLTINPADPDLHLSGYVDIALFRKGGGLLF</sequence>
<name>A0A916V197_9BURK</name>
<dbReference type="RefSeq" id="WP_188569571.1">
    <property type="nucleotide sequence ID" value="NZ_BMED01000011.1"/>
</dbReference>
<evidence type="ECO:0000259" key="4">
    <source>
        <dbReference type="Pfam" id="PF13458"/>
    </source>
</evidence>
<dbReference type="Proteomes" id="UP000637423">
    <property type="component" value="Unassembled WGS sequence"/>
</dbReference>
<keyword evidence="2 3" id="KW-0732">Signal</keyword>
<gene>
    <name evidence="5" type="ORF">GCM10011396_56870</name>
</gene>
<keyword evidence="6" id="KW-1185">Reference proteome</keyword>